<reference evidence="7 8" key="1">
    <citation type="submission" date="2017-04" db="EMBL/GenBank/DDBJ databases">
        <authorList>
            <person name="Afonso C.L."/>
            <person name="Miller P.J."/>
            <person name="Scott M.A."/>
            <person name="Spackman E."/>
            <person name="Goraichik I."/>
            <person name="Dimitrov K.M."/>
            <person name="Suarez D.L."/>
            <person name="Swayne D.E."/>
        </authorList>
    </citation>
    <scope>NUCLEOTIDE SEQUENCE [LARGE SCALE GENOMIC DNA]</scope>
    <source>
        <strain evidence="7 8">DSM 11270</strain>
    </source>
</reference>
<evidence type="ECO:0000313" key="7">
    <source>
        <dbReference type="EMBL" id="SMB79561.1"/>
    </source>
</evidence>
<comment type="subcellular location">
    <subcellularLocation>
        <location evidence="1">Membrane</location>
        <topology evidence="1">Multi-pass membrane protein</topology>
    </subcellularLocation>
</comment>
<proteinExistence type="predicted"/>
<feature type="transmembrane region" description="Helical" evidence="5">
    <location>
        <begin position="57"/>
        <end position="75"/>
    </location>
</feature>
<gene>
    <name evidence="7" type="ORF">SAMN00017405_0772</name>
</gene>
<keyword evidence="8" id="KW-1185">Reference proteome</keyword>
<dbReference type="Proteomes" id="UP000192731">
    <property type="component" value="Unassembled WGS sequence"/>
</dbReference>
<protein>
    <submittedName>
        <fullName evidence="7">Uncharacterized membrane protein YccC</fullName>
    </submittedName>
</protein>
<keyword evidence="4 5" id="KW-0472">Membrane</keyword>
<dbReference type="AlphaFoldDB" id="A0A1W1UFH2"/>
<evidence type="ECO:0000256" key="1">
    <source>
        <dbReference type="ARBA" id="ARBA00004141"/>
    </source>
</evidence>
<keyword evidence="3 5" id="KW-1133">Transmembrane helix</keyword>
<dbReference type="Pfam" id="PF13515">
    <property type="entry name" value="FUSC_2"/>
    <property type="match status" value="1"/>
</dbReference>
<feature type="transmembrane region" description="Helical" evidence="5">
    <location>
        <begin position="446"/>
        <end position="464"/>
    </location>
</feature>
<dbReference type="STRING" id="656914.SAMN00017405_0772"/>
<feature type="transmembrane region" description="Helical" evidence="5">
    <location>
        <begin position="330"/>
        <end position="350"/>
    </location>
</feature>
<dbReference type="RefSeq" id="WP_159446226.1">
    <property type="nucleotide sequence ID" value="NZ_FWWT01000005.1"/>
</dbReference>
<dbReference type="OrthoDB" id="1654636at2"/>
<evidence type="ECO:0000256" key="3">
    <source>
        <dbReference type="ARBA" id="ARBA00022989"/>
    </source>
</evidence>
<dbReference type="GO" id="GO:0016020">
    <property type="term" value="C:membrane"/>
    <property type="evidence" value="ECO:0007669"/>
    <property type="project" value="UniProtKB-SubCell"/>
</dbReference>
<feature type="transmembrane region" description="Helical" evidence="5">
    <location>
        <begin position="10"/>
        <end position="27"/>
    </location>
</feature>
<dbReference type="InterPro" id="IPR049453">
    <property type="entry name" value="Memb_transporter_dom"/>
</dbReference>
<evidence type="ECO:0000259" key="6">
    <source>
        <dbReference type="Pfam" id="PF13515"/>
    </source>
</evidence>
<evidence type="ECO:0000256" key="5">
    <source>
        <dbReference type="SAM" id="Phobius"/>
    </source>
</evidence>
<evidence type="ECO:0000313" key="8">
    <source>
        <dbReference type="Proteomes" id="UP000192731"/>
    </source>
</evidence>
<feature type="transmembrane region" description="Helical" evidence="5">
    <location>
        <begin position="81"/>
        <end position="99"/>
    </location>
</feature>
<organism evidence="7 8">
    <name type="scientific">Desulfonispora thiosulfatigenes DSM 11270</name>
    <dbReference type="NCBI Taxonomy" id="656914"/>
    <lineage>
        <taxon>Bacteria</taxon>
        <taxon>Bacillati</taxon>
        <taxon>Bacillota</taxon>
        <taxon>Clostridia</taxon>
        <taxon>Eubacteriales</taxon>
        <taxon>Peptococcaceae</taxon>
        <taxon>Desulfonispora</taxon>
    </lineage>
</organism>
<feature type="domain" description="Integral membrane bound transporter" evidence="6">
    <location>
        <begin position="343"/>
        <end position="462"/>
    </location>
</feature>
<feature type="transmembrane region" description="Helical" evidence="5">
    <location>
        <begin position="130"/>
        <end position="147"/>
    </location>
</feature>
<evidence type="ECO:0000256" key="2">
    <source>
        <dbReference type="ARBA" id="ARBA00022692"/>
    </source>
</evidence>
<feature type="transmembrane region" description="Helical" evidence="5">
    <location>
        <begin position="384"/>
        <end position="403"/>
    </location>
</feature>
<accession>A0A1W1UFH2</accession>
<name>A0A1W1UFH2_DESTI</name>
<keyword evidence="2 5" id="KW-0812">Transmembrane</keyword>
<dbReference type="EMBL" id="FWWT01000005">
    <property type="protein sequence ID" value="SMB79561.1"/>
    <property type="molecule type" value="Genomic_DNA"/>
</dbReference>
<evidence type="ECO:0000256" key="4">
    <source>
        <dbReference type="ARBA" id="ARBA00023136"/>
    </source>
</evidence>
<sequence>MNTKLIKSKTITFVLIIAYIIIFAKIFGEQNTLIGVTVITAALMLLERDFTISPFRYLICLIGFNLFLAIAAFLAGLNIWIGIPINFIALFTIGFLFCYDLNSNMYIPFGLQYLFMLSAPVGSVDLGVRLISLIFGSITIIIMQFYFNKSRLEKTGNKIIAHISELLLEKVQVIKEEKSTLDVDFIIKRNVIELKKLIAHRRKKSFYLTEGGRINLRILVIFEYISERLNNLDGFYNREDKLSILQDFQYSLDKIINNRNKFNKLEAQKNIEIKCQDKKLAEQLELLYNHFSELESLEDPDNIIKSTEVPKIFNVFEVTKRNLKINTVRFSYALKLGICGGFSIFIMDYFKIPEGRWMAYTVFALIQPYYENSKVKSRQRLKGTLIGGVISFIVFSIFQNPVIKTIMILTAGYLDGFSTTYDKKMICVTVSALGAASLTLNIEGQLFYRLLFLGLGLLVAFIGNKMILPYNLEKANNDLMLMGDSVIDYINREFNLSKKGENNYHTIENLYIIASLIENKLMINNSSDYSRFVSKKNKMVDKIYRKSLLLGKVSN</sequence>